<dbReference type="InterPro" id="IPR027056">
    <property type="entry name" value="Gluconate_2DH_su3"/>
</dbReference>
<keyword evidence="2" id="KW-1185">Reference proteome</keyword>
<accession>A0A198AEP5</accession>
<dbReference type="AlphaFoldDB" id="A0A198AEP5"/>
<protein>
    <submittedName>
        <fullName evidence="1">Uncharacterized protein</fullName>
    </submittedName>
</protein>
<dbReference type="STRING" id="1850517.A8708_25905"/>
<sequence length="198" mass="23236">MKDHNHYPTYDVMEESNKWDIHTRSIVKARLIREHSYGYLTIVEAETLRAWCSLLMDDHRGEIIQYIINHMDHVLSENKGESHRKAGTPPLRMLIRQGLKAIDETGWFVNSQPFFQLDEMDQRSIMLHISNESYPPTKNWEGIPQKVLFHKLHQLSTEAYYAHPLIWSEIGFGGPAYPHGYSLHRPDQLESWEAAKRT</sequence>
<gene>
    <name evidence="1" type="ORF">A8708_25905</name>
</gene>
<organism evidence="1 2">
    <name type="scientific">Paenibacillus oryzisoli</name>
    <dbReference type="NCBI Taxonomy" id="1850517"/>
    <lineage>
        <taxon>Bacteria</taxon>
        <taxon>Bacillati</taxon>
        <taxon>Bacillota</taxon>
        <taxon>Bacilli</taxon>
        <taxon>Bacillales</taxon>
        <taxon>Paenibacillaceae</taxon>
        <taxon>Paenibacillus</taxon>
    </lineage>
</organism>
<evidence type="ECO:0000313" key="2">
    <source>
        <dbReference type="Proteomes" id="UP000078454"/>
    </source>
</evidence>
<evidence type="ECO:0000313" key="1">
    <source>
        <dbReference type="EMBL" id="OAS19667.1"/>
    </source>
</evidence>
<comment type="caution">
    <text evidence="1">The sequence shown here is derived from an EMBL/GenBank/DDBJ whole genome shotgun (WGS) entry which is preliminary data.</text>
</comment>
<dbReference type="Pfam" id="PF13618">
    <property type="entry name" value="Gluconate_2-dh3"/>
    <property type="match status" value="1"/>
</dbReference>
<reference evidence="1 2" key="1">
    <citation type="submission" date="2016-05" db="EMBL/GenBank/DDBJ databases">
        <title>Paenibacillus sp. 1ZS3-15 nov., isolated from the rhizosphere soil.</title>
        <authorList>
            <person name="Zhang X.X."/>
            <person name="Zhang J."/>
        </authorList>
    </citation>
    <scope>NUCLEOTIDE SEQUENCE [LARGE SCALE GENOMIC DNA]</scope>
    <source>
        <strain evidence="1 2">1ZS3-15</strain>
    </source>
</reference>
<dbReference type="Proteomes" id="UP000078454">
    <property type="component" value="Unassembled WGS sequence"/>
</dbReference>
<name>A0A198AEP5_9BACL</name>
<dbReference type="EMBL" id="LYPB01000054">
    <property type="protein sequence ID" value="OAS19667.1"/>
    <property type="molecule type" value="Genomic_DNA"/>
</dbReference>
<dbReference type="RefSeq" id="WP_068663487.1">
    <property type="nucleotide sequence ID" value="NZ_LYPB01000054.1"/>
</dbReference>
<proteinExistence type="predicted"/>